<dbReference type="InterPro" id="IPR029063">
    <property type="entry name" value="SAM-dependent_MTases_sf"/>
</dbReference>
<dbReference type="GO" id="GO:0003723">
    <property type="term" value="F:RNA binding"/>
    <property type="evidence" value="ECO:0007669"/>
    <property type="project" value="TreeGrafter"/>
</dbReference>
<dbReference type="Proteomes" id="UP000836841">
    <property type="component" value="Chromosome 5"/>
</dbReference>
<evidence type="ECO:0000256" key="1">
    <source>
        <dbReference type="SAM" id="MobiDB-lite"/>
    </source>
</evidence>
<evidence type="ECO:0000313" key="2">
    <source>
        <dbReference type="EMBL" id="CAH2067938.1"/>
    </source>
</evidence>
<proteinExistence type="predicted"/>
<organism evidence="2 3">
    <name type="scientific">Thlaspi arvense</name>
    <name type="common">Field penny-cress</name>
    <dbReference type="NCBI Taxonomy" id="13288"/>
    <lineage>
        <taxon>Eukaryota</taxon>
        <taxon>Viridiplantae</taxon>
        <taxon>Streptophyta</taxon>
        <taxon>Embryophyta</taxon>
        <taxon>Tracheophyta</taxon>
        <taxon>Spermatophyta</taxon>
        <taxon>Magnoliopsida</taxon>
        <taxon>eudicotyledons</taxon>
        <taxon>Gunneridae</taxon>
        <taxon>Pentapetalae</taxon>
        <taxon>rosids</taxon>
        <taxon>malvids</taxon>
        <taxon>Brassicales</taxon>
        <taxon>Brassicaceae</taxon>
        <taxon>Thlaspideae</taxon>
        <taxon>Thlaspi</taxon>
    </lineage>
</organism>
<accession>A0AAU9SPQ7</accession>
<keyword evidence="3" id="KW-1185">Reference proteome</keyword>
<dbReference type="PANTHER" id="PTHR45904">
    <property type="entry name" value="TRNA (URACIL-5-)-METHYLTRANSFERASE"/>
    <property type="match status" value="1"/>
</dbReference>
<sequence length="111" mass="12349">MQSPPPCTPFSLSPGPTSEPHRSYIHLLEIGLILVPTLYSLMYAVEPEQSGLHWHIVLVIGIEIDAPAVSDAERNAKLNGMSNWKFICSKVEYLDKSEMEATVQDNEQIPS</sequence>
<feature type="region of interest" description="Disordered" evidence="1">
    <location>
        <begin position="1"/>
        <end position="20"/>
    </location>
</feature>
<dbReference type="InterPro" id="IPR045850">
    <property type="entry name" value="TRM2_met"/>
</dbReference>
<evidence type="ECO:0000313" key="3">
    <source>
        <dbReference type="Proteomes" id="UP000836841"/>
    </source>
</evidence>
<dbReference type="SUPFAM" id="SSF53335">
    <property type="entry name" value="S-adenosyl-L-methionine-dependent methyltransferases"/>
    <property type="match status" value="1"/>
</dbReference>
<gene>
    <name evidence="2" type="ORF">TAV2_LOCUS16066</name>
</gene>
<name>A0AAU9SPQ7_THLAR</name>
<dbReference type="PANTHER" id="PTHR45904:SF2">
    <property type="entry name" value="TRNA (URACIL-5-)-METHYLTRANSFERASE HOMOLOG A"/>
    <property type="match status" value="1"/>
</dbReference>
<dbReference type="EMBL" id="OU466861">
    <property type="protein sequence ID" value="CAH2067938.1"/>
    <property type="molecule type" value="Genomic_DNA"/>
</dbReference>
<dbReference type="AlphaFoldDB" id="A0AAU9SPQ7"/>
<reference evidence="2 3" key="1">
    <citation type="submission" date="2022-03" db="EMBL/GenBank/DDBJ databases">
        <authorList>
            <person name="Nunn A."/>
            <person name="Chopra R."/>
            <person name="Nunn A."/>
            <person name="Contreras Garrido A."/>
        </authorList>
    </citation>
    <scope>NUCLEOTIDE SEQUENCE [LARGE SCALE GENOMIC DNA]</scope>
</reference>
<protein>
    <submittedName>
        <fullName evidence="2">Uncharacterized protein</fullName>
    </submittedName>
</protein>
<dbReference type="Gene3D" id="3.40.50.150">
    <property type="entry name" value="Vaccinia Virus protein VP39"/>
    <property type="match status" value="1"/>
</dbReference>